<dbReference type="OrthoDB" id="8062037at2759"/>
<dbReference type="PROSITE" id="PS50089">
    <property type="entry name" value="ZF_RING_2"/>
    <property type="match status" value="1"/>
</dbReference>
<evidence type="ECO:0000313" key="7">
    <source>
        <dbReference type="EMBL" id="RDB19191.1"/>
    </source>
</evidence>
<comment type="caution">
    <text evidence="7">The sequence shown here is derived from an EMBL/GenBank/DDBJ whole genome shotgun (WGS) entry which is preliminary data.</text>
</comment>
<feature type="domain" description="RING-type" evidence="6">
    <location>
        <begin position="6"/>
        <end position="45"/>
    </location>
</feature>
<evidence type="ECO:0000256" key="2">
    <source>
        <dbReference type="ARBA" id="ARBA00022771"/>
    </source>
</evidence>
<dbReference type="InterPro" id="IPR001841">
    <property type="entry name" value="Znf_RING"/>
</dbReference>
<sequence>MANVQCNICQDIFLFDQFRYFHCGHGFCMTCLEQTRKQRVCAICRHPKGSQEPFPIYINFIEPTVPEQPLSIVKGLDKIDIDSPAISLRRAARKIKEEAKLFDEGTARDLIDAAQRLEDRLLPLLSELEREKAEKAALLKKIDNLKVKSKEVDAKEAEIASLRSRLHDANEGCEKAISLAEEARDRAVNEMKENSRLRDVLQRLHRSIKQKDEEIQEAQASLDDYQKQKRLLKIKLHAITKQKKQHPKATGQDPDESLQIERPMEDVAVGSPRLSIQNLAHKKRRLVNQQSDG</sequence>
<dbReference type="AlphaFoldDB" id="A0A369JAS7"/>
<dbReference type="InParanoid" id="A0A369JAS7"/>
<keyword evidence="1" id="KW-0479">Metal-binding</keyword>
<gene>
    <name evidence="7" type="ORF">Hypma_013645</name>
</gene>
<evidence type="ECO:0000313" key="8">
    <source>
        <dbReference type="Proteomes" id="UP000076154"/>
    </source>
</evidence>
<keyword evidence="8" id="KW-1185">Reference proteome</keyword>
<dbReference type="EMBL" id="LUEZ02000080">
    <property type="protein sequence ID" value="RDB19191.1"/>
    <property type="molecule type" value="Genomic_DNA"/>
</dbReference>
<feature type="region of interest" description="Disordered" evidence="5">
    <location>
        <begin position="240"/>
        <end position="293"/>
    </location>
</feature>
<dbReference type="SMART" id="SM00184">
    <property type="entry name" value="RING"/>
    <property type="match status" value="1"/>
</dbReference>
<dbReference type="InterPro" id="IPR013083">
    <property type="entry name" value="Znf_RING/FYVE/PHD"/>
</dbReference>
<proteinExistence type="predicted"/>
<accession>A0A369JAS7</accession>
<dbReference type="SUPFAM" id="SSF57850">
    <property type="entry name" value="RING/U-box"/>
    <property type="match status" value="1"/>
</dbReference>
<dbReference type="InterPro" id="IPR017907">
    <property type="entry name" value="Znf_RING_CS"/>
</dbReference>
<organism evidence="7 8">
    <name type="scientific">Hypsizygus marmoreus</name>
    <name type="common">White beech mushroom</name>
    <name type="synonym">Agaricus marmoreus</name>
    <dbReference type="NCBI Taxonomy" id="39966"/>
    <lineage>
        <taxon>Eukaryota</taxon>
        <taxon>Fungi</taxon>
        <taxon>Dikarya</taxon>
        <taxon>Basidiomycota</taxon>
        <taxon>Agaricomycotina</taxon>
        <taxon>Agaricomycetes</taxon>
        <taxon>Agaricomycetidae</taxon>
        <taxon>Agaricales</taxon>
        <taxon>Tricholomatineae</taxon>
        <taxon>Lyophyllaceae</taxon>
        <taxon>Hypsizygus</taxon>
    </lineage>
</organism>
<reference evidence="7" key="1">
    <citation type="submission" date="2018-04" db="EMBL/GenBank/DDBJ databases">
        <title>Whole genome sequencing of Hypsizygus marmoreus.</title>
        <authorList>
            <person name="Choi I.-G."/>
            <person name="Min B."/>
            <person name="Kim J.-G."/>
            <person name="Kim S."/>
            <person name="Oh Y.-L."/>
            <person name="Kong W.-S."/>
            <person name="Park H."/>
            <person name="Jeong J."/>
            <person name="Song E.-S."/>
        </authorList>
    </citation>
    <scope>NUCLEOTIDE SEQUENCE [LARGE SCALE GENOMIC DNA]</scope>
    <source>
        <strain evidence="7">51987-8</strain>
    </source>
</reference>
<keyword evidence="3" id="KW-0862">Zinc</keyword>
<dbReference type="Proteomes" id="UP000076154">
    <property type="component" value="Unassembled WGS sequence"/>
</dbReference>
<evidence type="ECO:0000256" key="3">
    <source>
        <dbReference type="ARBA" id="ARBA00022833"/>
    </source>
</evidence>
<dbReference type="PROSITE" id="PS00518">
    <property type="entry name" value="ZF_RING_1"/>
    <property type="match status" value="1"/>
</dbReference>
<dbReference type="Gene3D" id="3.30.40.10">
    <property type="entry name" value="Zinc/RING finger domain, C3HC4 (zinc finger)"/>
    <property type="match status" value="1"/>
</dbReference>
<evidence type="ECO:0000256" key="1">
    <source>
        <dbReference type="ARBA" id="ARBA00022723"/>
    </source>
</evidence>
<keyword evidence="2 4" id="KW-0863">Zinc-finger</keyword>
<dbReference type="GO" id="GO:0008270">
    <property type="term" value="F:zinc ion binding"/>
    <property type="evidence" value="ECO:0007669"/>
    <property type="project" value="UniProtKB-KW"/>
</dbReference>
<protein>
    <recommendedName>
        <fullName evidence="6">RING-type domain-containing protein</fullName>
    </recommendedName>
</protein>
<name>A0A369JAS7_HYPMA</name>
<evidence type="ECO:0000256" key="4">
    <source>
        <dbReference type="PROSITE-ProRule" id="PRU00175"/>
    </source>
</evidence>
<evidence type="ECO:0000256" key="5">
    <source>
        <dbReference type="SAM" id="MobiDB-lite"/>
    </source>
</evidence>
<evidence type="ECO:0000259" key="6">
    <source>
        <dbReference type="PROSITE" id="PS50089"/>
    </source>
</evidence>